<evidence type="ECO:0000256" key="7">
    <source>
        <dbReference type="SAM" id="MobiDB-lite"/>
    </source>
</evidence>
<keyword evidence="2" id="KW-0677">Repeat</keyword>
<dbReference type="SUPFAM" id="SSF57716">
    <property type="entry name" value="Glucocorticoid receptor-like (DNA-binding domain)"/>
    <property type="match status" value="1"/>
</dbReference>
<dbReference type="PANTHER" id="PTHR24379:SF121">
    <property type="entry name" value="C2H2-TYPE DOMAIN-CONTAINING PROTEIN"/>
    <property type="match status" value="1"/>
</dbReference>
<dbReference type="SMART" id="SM00868">
    <property type="entry name" value="zf-AD"/>
    <property type="match status" value="2"/>
</dbReference>
<evidence type="ECO:0000256" key="2">
    <source>
        <dbReference type="ARBA" id="ARBA00022737"/>
    </source>
</evidence>
<dbReference type="InterPro" id="IPR012934">
    <property type="entry name" value="Znf_AD"/>
</dbReference>
<accession>A0A2S2PXH2</accession>
<dbReference type="RefSeq" id="XP_025410118.1">
    <property type="nucleotide sequence ID" value="XM_025554333.1"/>
</dbReference>
<dbReference type="SMART" id="SM00355">
    <property type="entry name" value="ZnF_C2H2"/>
    <property type="match status" value="9"/>
</dbReference>
<feature type="binding site" evidence="6">
    <location>
        <position position="70"/>
    </location>
    <ligand>
        <name>Zn(2+)</name>
        <dbReference type="ChEBI" id="CHEBI:29105"/>
    </ligand>
</feature>
<feature type="compositionally biased region" description="Low complexity" evidence="7">
    <location>
        <begin position="868"/>
        <end position="878"/>
    </location>
</feature>
<feature type="region of interest" description="Disordered" evidence="7">
    <location>
        <begin position="103"/>
        <end position="185"/>
    </location>
</feature>
<dbReference type="Proteomes" id="UP000694846">
    <property type="component" value="Unplaced"/>
</dbReference>
<dbReference type="AlphaFoldDB" id="A0A2S2PXH2"/>
<feature type="binding site" evidence="6">
    <location>
        <position position="19"/>
    </location>
    <ligand>
        <name>Zn(2+)</name>
        <dbReference type="ChEBI" id="CHEBI:29105"/>
    </ligand>
</feature>
<feature type="compositionally biased region" description="Polar residues" evidence="7">
    <location>
        <begin position="103"/>
        <end position="133"/>
    </location>
</feature>
<sequence>MSNSQMHLHSENFDLCRICLLEPESNRHVKFIHIFTPSGVGVPLNQQIFEFLGVKVDKDDIKPKIICENCHSALSNWTEMKNKAAESQIVINYIAKKKFGVNATENSQQTSNESDTSLDSRNTAESTNASHSQIKSKISVVKKNVPTNCSTSSNRSSYNQSFTTNQSTRSVSVSSESDDDTSSCQEVTVNNEVIYVSSDGEEMVQNNSVNDSATFEDLNYCSICKRKNIFDHDCSHYNKEFSTCLVPNCNILSRSLKDFTPHYRQHIGMPSGVMLCLRCFQENKISERDVNGFHTRCCTLNIFKCFTCNIIFNTMAEFASHKLKTHNGRLINSSGNYLCFYCEKSSPDLMKMNEHIKHCRENQMKNVKDNVTDNCMKHEEPQESETMLLNDKKNEYKRGKDKKIPRSAQHLLFTCLKPSCNLIFQNFAVFKFHHREHFEIGNKLMCWQCCSPFSNLNGLRMHQVKGNCRTPGMFKCFECTEVFNDLQSLSIHKYTIHDGDLIANKKNKKTIICAFCKNEISIHNFKNHLVKCQYKIEKKVLPKPHLIKKTKYSNSKCVYCGKVCLTAAALSSHIKIHSPKSLQKKDARKRLSNTSMKSKVPYELVNTSKMEGEDSNQILSSTSQSNDTLTSDYEMANTSDGGKDMYEVINQTSSGSSQSNEMANDYEMFPFVDNYYLCIKCPKKFSSKNGLIKHWNICSSVSTMKSSMKNVPHNYYCTKCKEYYTRLSFVEHWKIHHGRRLPYHKFKRFSCTKCPFKFMYKIALLMHDEHVHGGPENSENITVETTHSDNDVMLPVISNTTSLANCNAEDIERLIESDKGFFNGKIEYEGTTNTILDIPEELNNENDHDINEQNNDSNDLRNNEEQDISNNNDDNNSDYVDVHNIQNVDTVIDELNYNKNKISPEQLPSEDLLMVNNSNEMDCKSEVITFEVNDKNEVATVDNNEKDITSLTEEDIQICIDNMLSTNNSQHLNENEIINIVQKLPISSDENKETNESEGCSVISENSSEQCSVIGINSTEKCTDIDKNSSEECPVIDNNSSEECSVIGINSSEVTDTN</sequence>
<dbReference type="PROSITE" id="PS50157">
    <property type="entry name" value="ZINC_FINGER_C2H2_2"/>
    <property type="match status" value="4"/>
</dbReference>
<keyword evidence="1 6" id="KW-0479">Metal-binding</keyword>
<evidence type="ECO:0000313" key="14">
    <source>
        <dbReference type="RefSeq" id="XP_025410120.1"/>
    </source>
</evidence>
<evidence type="ECO:0000313" key="11">
    <source>
        <dbReference type="Proteomes" id="UP000694846"/>
    </source>
</evidence>
<protein>
    <submittedName>
        <fullName evidence="10 12 13">Zinc finger protein</fullName>
    </submittedName>
</protein>
<dbReference type="Pfam" id="PF07776">
    <property type="entry name" value="zf-AD"/>
    <property type="match status" value="1"/>
</dbReference>
<dbReference type="GO" id="GO:0008270">
    <property type="term" value="F:zinc ion binding"/>
    <property type="evidence" value="ECO:0007669"/>
    <property type="project" value="UniProtKB-UniRule"/>
</dbReference>
<dbReference type="InterPro" id="IPR013087">
    <property type="entry name" value="Znf_C2H2_type"/>
</dbReference>
<feature type="domain" description="C2H2-type" evidence="8">
    <location>
        <begin position="749"/>
        <end position="777"/>
    </location>
</feature>
<reference evidence="12 13" key="2">
    <citation type="submission" date="2025-04" db="UniProtKB">
        <authorList>
            <consortium name="RefSeq"/>
        </authorList>
    </citation>
    <scope>IDENTIFICATION</scope>
    <source>
        <tissue evidence="12 13">Whole body</tissue>
    </source>
</reference>
<feature type="domain" description="ZAD" evidence="9">
    <location>
        <begin position="14"/>
        <end position="94"/>
    </location>
</feature>
<reference evidence="10" key="1">
    <citation type="submission" date="2018-04" db="EMBL/GenBank/DDBJ databases">
        <title>Transcriptome assembly of Sipha flava.</title>
        <authorList>
            <person name="Scully E.D."/>
            <person name="Geib S.M."/>
            <person name="Palmer N.A."/>
            <person name="Koch K."/>
            <person name="Bradshaw J."/>
            <person name="Heng-Moss T."/>
            <person name="Sarath G."/>
        </authorList>
    </citation>
    <scope>NUCLEOTIDE SEQUENCE</scope>
</reference>
<dbReference type="PROSITE" id="PS00028">
    <property type="entry name" value="ZINC_FINGER_C2H2_1"/>
    <property type="match status" value="5"/>
</dbReference>
<organism evidence="10">
    <name type="scientific">Sipha flava</name>
    <name type="common">yellow sugarcane aphid</name>
    <dbReference type="NCBI Taxonomy" id="143950"/>
    <lineage>
        <taxon>Eukaryota</taxon>
        <taxon>Metazoa</taxon>
        <taxon>Ecdysozoa</taxon>
        <taxon>Arthropoda</taxon>
        <taxon>Hexapoda</taxon>
        <taxon>Insecta</taxon>
        <taxon>Pterygota</taxon>
        <taxon>Neoptera</taxon>
        <taxon>Paraneoptera</taxon>
        <taxon>Hemiptera</taxon>
        <taxon>Sternorrhyncha</taxon>
        <taxon>Aphidomorpha</taxon>
        <taxon>Aphidoidea</taxon>
        <taxon>Aphididae</taxon>
        <taxon>Sipha</taxon>
    </lineage>
</organism>
<proteinExistence type="predicted"/>
<name>A0A2S2PXH2_9HEMI</name>
<evidence type="ECO:0000256" key="3">
    <source>
        <dbReference type="ARBA" id="ARBA00022771"/>
    </source>
</evidence>
<dbReference type="OrthoDB" id="7430321at2759"/>
<evidence type="ECO:0000256" key="5">
    <source>
        <dbReference type="PROSITE-ProRule" id="PRU00042"/>
    </source>
</evidence>
<keyword evidence="11" id="KW-1185">Reference proteome</keyword>
<feature type="domain" description="C2H2-type" evidence="8">
    <location>
        <begin position="474"/>
        <end position="502"/>
    </location>
</feature>
<feature type="region of interest" description="Disordered" evidence="7">
    <location>
        <begin position="845"/>
        <end position="878"/>
    </location>
</feature>
<feature type="binding site" evidence="6">
    <location>
        <position position="67"/>
    </location>
    <ligand>
        <name>Zn(2+)</name>
        <dbReference type="ChEBI" id="CHEBI:29105"/>
    </ligand>
</feature>
<dbReference type="Gene3D" id="3.40.1800.20">
    <property type="match status" value="1"/>
</dbReference>
<evidence type="ECO:0000256" key="1">
    <source>
        <dbReference type="ARBA" id="ARBA00022723"/>
    </source>
</evidence>
<dbReference type="PROSITE" id="PS51915">
    <property type="entry name" value="ZAD"/>
    <property type="match status" value="1"/>
</dbReference>
<evidence type="ECO:0000256" key="6">
    <source>
        <dbReference type="PROSITE-ProRule" id="PRU01263"/>
    </source>
</evidence>
<evidence type="ECO:0000256" key="4">
    <source>
        <dbReference type="ARBA" id="ARBA00022833"/>
    </source>
</evidence>
<evidence type="ECO:0000313" key="12">
    <source>
        <dbReference type="RefSeq" id="XP_025410118.1"/>
    </source>
</evidence>
<evidence type="ECO:0000259" key="9">
    <source>
        <dbReference type="PROSITE" id="PS51915"/>
    </source>
</evidence>
<evidence type="ECO:0000259" key="8">
    <source>
        <dbReference type="PROSITE" id="PS50157"/>
    </source>
</evidence>
<dbReference type="PANTHER" id="PTHR24379">
    <property type="entry name" value="KRAB AND ZINC FINGER DOMAIN-CONTAINING"/>
    <property type="match status" value="1"/>
</dbReference>
<keyword evidence="3 5" id="KW-0863">Zinc-finger</keyword>
<dbReference type="EMBL" id="GGMS01000890">
    <property type="protein sequence ID" value="MBY70093.1"/>
    <property type="molecule type" value="Transcribed_RNA"/>
</dbReference>
<keyword evidence="4 6" id="KW-0862">Zinc</keyword>
<evidence type="ECO:0000313" key="13">
    <source>
        <dbReference type="RefSeq" id="XP_025410119.1"/>
    </source>
</evidence>
<dbReference type="RefSeq" id="XP_025410120.1">
    <property type="nucleotide sequence ID" value="XM_025554335.1"/>
</dbReference>
<dbReference type="RefSeq" id="XP_025410119.1">
    <property type="nucleotide sequence ID" value="XM_025554334.1"/>
</dbReference>
<feature type="compositionally biased region" description="Low complexity" evidence="7">
    <location>
        <begin position="135"/>
        <end position="175"/>
    </location>
</feature>
<feature type="domain" description="C2H2-type" evidence="8">
    <location>
        <begin position="555"/>
        <end position="582"/>
    </location>
</feature>
<feature type="domain" description="C2H2-type" evidence="8">
    <location>
        <begin position="303"/>
        <end position="331"/>
    </location>
</feature>
<dbReference type="GO" id="GO:0005634">
    <property type="term" value="C:nucleus"/>
    <property type="evidence" value="ECO:0007669"/>
    <property type="project" value="InterPro"/>
</dbReference>
<feature type="binding site" evidence="6">
    <location>
        <position position="16"/>
    </location>
    <ligand>
        <name>Zn(2+)</name>
        <dbReference type="ChEBI" id="CHEBI:29105"/>
    </ligand>
</feature>
<evidence type="ECO:0000313" key="10">
    <source>
        <dbReference type="EMBL" id="MBY70093.1"/>
    </source>
</evidence>
<gene>
    <name evidence="10" type="primary">ZNF585A</name>
    <name evidence="12 13 14" type="synonym">LOC112683332</name>
    <name evidence="10" type="ORF">g.177797</name>
</gene>